<dbReference type="Gene3D" id="1.10.10.10">
    <property type="entry name" value="Winged helix-like DNA-binding domain superfamily/Winged helix DNA-binding domain"/>
    <property type="match status" value="1"/>
</dbReference>
<keyword evidence="4" id="KW-0804">Transcription</keyword>
<evidence type="ECO:0000313" key="6">
    <source>
        <dbReference type="EMBL" id="HJD40850.1"/>
    </source>
</evidence>
<evidence type="ECO:0000256" key="4">
    <source>
        <dbReference type="ARBA" id="ARBA00023163"/>
    </source>
</evidence>
<accession>A0A9D2R9J7</accession>
<dbReference type="InterPro" id="IPR000847">
    <property type="entry name" value="LysR_HTH_N"/>
</dbReference>
<protein>
    <submittedName>
        <fullName evidence="6">LysR family transcriptional regulator</fullName>
    </submittedName>
</protein>
<dbReference type="GO" id="GO:0032993">
    <property type="term" value="C:protein-DNA complex"/>
    <property type="evidence" value="ECO:0007669"/>
    <property type="project" value="TreeGrafter"/>
</dbReference>
<dbReference type="InterPro" id="IPR005119">
    <property type="entry name" value="LysR_subst-bd"/>
</dbReference>
<keyword evidence="3" id="KW-0238">DNA-binding</keyword>
<feature type="domain" description="HTH lysR-type" evidence="5">
    <location>
        <begin position="9"/>
        <end position="66"/>
    </location>
</feature>
<dbReference type="Gene3D" id="3.40.190.290">
    <property type="match status" value="1"/>
</dbReference>
<evidence type="ECO:0000256" key="3">
    <source>
        <dbReference type="ARBA" id="ARBA00023125"/>
    </source>
</evidence>
<dbReference type="GO" id="GO:0003700">
    <property type="term" value="F:DNA-binding transcription factor activity"/>
    <property type="evidence" value="ECO:0007669"/>
    <property type="project" value="InterPro"/>
</dbReference>
<organism evidence="6 7">
    <name type="scientific">Candidatus Blautia stercoripullorum</name>
    <dbReference type="NCBI Taxonomy" id="2838502"/>
    <lineage>
        <taxon>Bacteria</taxon>
        <taxon>Bacillati</taxon>
        <taxon>Bacillota</taxon>
        <taxon>Clostridia</taxon>
        <taxon>Lachnospirales</taxon>
        <taxon>Lachnospiraceae</taxon>
        <taxon>Blautia</taxon>
    </lineage>
</organism>
<keyword evidence="2" id="KW-0805">Transcription regulation</keyword>
<dbReference type="InterPro" id="IPR038071">
    <property type="entry name" value="UROD/MetE-like_sf"/>
</dbReference>
<dbReference type="SUPFAM" id="SSF51726">
    <property type="entry name" value="UROD/MetE-like"/>
    <property type="match status" value="1"/>
</dbReference>
<comment type="caution">
    <text evidence="6">The sequence shown here is derived from an EMBL/GenBank/DDBJ whole genome shotgun (WGS) entry which is preliminary data.</text>
</comment>
<dbReference type="PANTHER" id="PTHR30346:SF0">
    <property type="entry name" value="HCA OPERON TRANSCRIPTIONAL ACTIVATOR HCAR"/>
    <property type="match status" value="1"/>
</dbReference>
<dbReference type="SUPFAM" id="SSF53850">
    <property type="entry name" value="Periplasmic binding protein-like II"/>
    <property type="match status" value="1"/>
</dbReference>
<dbReference type="SUPFAM" id="SSF46785">
    <property type="entry name" value="Winged helix' DNA-binding domain"/>
    <property type="match status" value="1"/>
</dbReference>
<dbReference type="PROSITE" id="PS50931">
    <property type="entry name" value="HTH_LYSR"/>
    <property type="match status" value="1"/>
</dbReference>
<dbReference type="InterPro" id="IPR036390">
    <property type="entry name" value="WH_DNA-bd_sf"/>
</dbReference>
<reference evidence="6" key="2">
    <citation type="submission" date="2021-04" db="EMBL/GenBank/DDBJ databases">
        <authorList>
            <person name="Gilroy R."/>
        </authorList>
    </citation>
    <scope>NUCLEOTIDE SEQUENCE</scope>
    <source>
        <strain evidence="6">ChiW19-6364</strain>
    </source>
</reference>
<dbReference type="InterPro" id="IPR000257">
    <property type="entry name" value="Uroporphyrinogen_deCOase"/>
</dbReference>
<proteinExistence type="inferred from homology"/>
<dbReference type="AlphaFoldDB" id="A0A9D2R9J7"/>
<sequence length="620" mass="71152">MQYIDIFDFNIYHLQLFIYTVECGSMTKAAHLAHVSQSMLSKTISRLEQKFGLQLFVRKNNGLSVTPAGKILYDESVKLKGSLELALEKAHLAQEARRLPIRIAYLNTVDPGEYLNSTLENFASCYPDCQFRIEKGSFTEIREMMFHDEVDILFTSFFEEEDFDRGIYCTERMIRCSQMAYMLKTNPLSKREKLYFSDLRNQNFISLSPSKSPNYMKNAITRYSAEAGFIPKIAYFVQSSESISENEFGEHDIFIADRYFNVLDTEQFTAKKIEDTEGGVSLVCRRTGSSYIQEFVREAAAYKGGHPDRFVKQYEYMDLILDPILDHCGGFCNPGEKKVNDWGVTVYWQEGTPGPFPVCEGDAKLIKDITLWKEALKTPDPRQYSAEEWKAAEDLANATDRKEKFVAPFVVTGIFEKLHYFMGIEDTMINFYEEPEAMHDLIDHLTDWEIECAKVEIEHLHPNALFHHDDWGSQVSTFISPAMFEEFILPAYEKIYGFWKKNGIEVIIHHSDSYAATLVPYMIQMGVDVWQGAVYENNIPEVLKNYGGKISIQGGLDNGKYDKADWSREAIHKGLGDLFETAGTRYLIPSLTMGGPGSTFDGVYDTLDKEIDEYSKKYFK</sequence>
<reference evidence="6" key="1">
    <citation type="journal article" date="2021" name="PeerJ">
        <title>Extensive microbial diversity within the chicken gut microbiome revealed by metagenomics and culture.</title>
        <authorList>
            <person name="Gilroy R."/>
            <person name="Ravi A."/>
            <person name="Getino M."/>
            <person name="Pursley I."/>
            <person name="Horton D.L."/>
            <person name="Alikhan N.F."/>
            <person name="Baker D."/>
            <person name="Gharbi K."/>
            <person name="Hall N."/>
            <person name="Watson M."/>
            <person name="Adriaenssens E.M."/>
            <person name="Foster-Nyarko E."/>
            <person name="Jarju S."/>
            <person name="Secka A."/>
            <person name="Antonio M."/>
            <person name="Oren A."/>
            <person name="Chaudhuri R.R."/>
            <person name="La Ragione R."/>
            <person name="Hildebrand F."/>
            <person name="Pallen M.J."/>
        </authorList>
    </citation>
    <scope>NUCLEOTIDE SEQUENCE</scope>
    <source>
        <strain evidence="6">ChiW19-6364</strain>
    </source>
</reference>
<dbReference type="Proteomes" id="UP000823850">
    <property type="component" value="Unassembled WGS sequence"/>
</dbReference>
<evidence type="ECO:0000313" key="7">
    <source>
        <dbReference type="Proteomes" id="UP000823850"/>
    </source>
</evidence>
<gene>
    <name evidence="6" type="ORF">H9913_12605</name>
</gene>
<comment type="similarity">
    <text evidence="1">Belongs to the LysR transcriptional regulatory family.</text>
</comment>
<dbReference type="PANTHER" id="PTHR30346">
    <property type="entry name" value="TRANSCRIPTIONAL DUAL REGULATOR HCAR-RELATED"/>
    <property type="match status" value="1"/>
</dbReference>
<dbReference type="Pfam" id="PF01208">
    <property type="entry name" value="URO-D"/>
    <property type="match status" value="1"/>
</dbReference>
<dbReference type="Pfam" id="PF03466">
    <property type="entry name" value="LysR_substrate"/>
    <property type="match status" value="1"/>
</dbReference>
<dbReference type="Gene3D" id="3.20.20.210">
    <property type="match status" value="1"/>
</dbReference>
<evidence type="ECO:0000256" key="1">
    <source>
        <dbReference type="ARBA" id="ARBA00009437"/>
    </source>
</evidence>
<evidence type="ECO:0000256" key="2">
    <source>
        <dbReference type="ARBA" id="ARBA00023015"/>
    </source>
</evidence>
<dbReference type="InterPro" id="IPR036388">
    <property type="entry name" value="WH-like_DNA-bd_sf"/>
</dbReference>
<dbReference type="EMBL" id="DWUX01000218">
    <property type="protein sequence ID" value="HJD40850.1"/>
    <property type="molecule type" value="Genomic_DNA"/>
</dbReference>
<evidence type="ECO:0000259" key="5">
    <source>
        <dbReference type="PROSITE" id="PS50931"/>
    </source>
</evidence>
<dbReference type="Pfam" id="PF00126">
    <property type="entry name" value="HTH_1"/>
    <property type="match status" value="1"/>
</dbReference>
<name>A0A9D2R9J7_9FIRM</name>
<dbReference type="PRINTS" id="PR00039">
    <property type="entry name" value="HTHLYSR"/>
</dbReference>
<dbReference type="GO" id="GO:0003677">
    <property type="term" value="F:DNA binding"/>
    <property type="evidence" value="ECO:0007669"/>
    <property type="project" value="UniProtKB-KW"/>
</dbReference>
<dbReference type="GO" id="GO:0004853">
    <property type="term" value="F:uroporphyrinogen decarboxylase activity"/>
    <property type="evidence" value="ECO:0007669"/>
    <property type="project" value="InterPro"/>
</dbReference>
<dbReference type="GO" id="GO:0006779">
    <property type="term" value="P:porphyrin-containing compound biosynthetic process"/>
    <property type="evidence" value="ECO:0007669"/>
    <property type="project" value="InterPro"/>
</dbReference>